<name>A0ABS9TQ87_9PSEU</name>
<keyword evidence="2" id="KW-0813">Transport</keyword>
<dbReference type="SUPFAM" id="SSF103473">
    <property type="entry name" value="MFS general substrate transporter"/>
    <property type="match status" value="1"/>
</dbReference>
<dbReference type="Proteomes" id="UP001299970">
    <property type="component" value="Unassembled WGS sequence"/>
</dbReference>
<accession>A0ABS9TQ87</accession>
<dbReference type="Gene3D" id="1.20.1250.20">
    <property type="entry name" value="MFS general substrate transporter like domains"/>
    <property type="match status" value="2"/>
</dbReference>
<feature type="transmembrane region" description="Helical" evidence="8">
    <location>
        <begin position="77"/>
        <end position="95"/>
    </location>
</feature>
<comment type="caution">
    <text evidence="10">The sequence shown here is derived from an EMBL/GenBank/DDBJ whole genome shotgun (WGS) entry which is preliminary data.</text>
</comment>
<evidence type="ECO:0000256" key="1">
    <source>
        <dbReference type="ARBA" id="ARBA00004651"/>
    </source>
</evidence>
<gene>
    <name evidence="10" type="ORF">MMF94_33750</name>
</gene>
<dbReference type="PROSITE" id="PS50850">
    <property type="entry name" value="MFS"/>
    <property type="match status" value="1"/>
</dbReference>
<feature type="transmembrane region" description="Helical" evidence="8">
    <location>
        <begin position="235"/>
        <end position="253"/>
    </location>
</feature>
<evidence type="ECO:0000256" key="6">
    <source>
        <dbReference type="ARBA" id="ARBA00022989"/>
    </source>
</evidence>
<keyword evidence="11" id="KW-1185">Reference proteome</keyword>
<dbReference type="InterPro" id="IPR011701">
    <property type="entry name" value="MFS"/>
</dbReference>
<dbReference type="PANTHER" id="PTHR43528:SF1">
    <property type="entry name" value="ALPHA-KETOGLUTARATE PERMEASE"/>
    <property type="match status" value="1"/>
</dbReference>
<feature type="transmembrane region" description="Helical" evidence="8">
    <location>
        <begin position="205"/>
        <end position="223"/>
    </location>
</feature>
<dbReference type="Pfam" id="PF07690">
    <property type="entry name" value="MFS_1"/>
    <property type="match status" value="1"/>
</dbReference>
<feature type="transmembrane region" description="Helical" evidence="8">
    <location>
        <begin position="170"/>
        <end position="193"/>
    </location>
</feature>
<keyword evidence="4 8" id="KW-0812">Transmembrane</keyword>
<keyword evidence="3" id="KW-1003">Cell membrane</keyword>
<evidence type="ECO:0000256" key="5">
    <source>
        <dbReference type="ARBA" id="ARBA00022847"/>
    </source>
</evidence>
<reference evidence="10 11" key="1">
    <citation type="submission" date="2022-03" db="EMBL/GenBank/DDBJ databases">
        <title>Pseudonocardia alaer sp. nov., a novel actinomycete isolated from reed forest soil.</title>
        <authorList>
            <person name="Wang L."/>
        </authorList>
    </citation>
    <scope>NUCLEOTIDE SEQUENCE [LARGE SCALE GENOMIC DNA]</scope>
    <source>
        <strain evidence="10 11">Y-16303</strain>
    </source>
</reference>
<feature type="domain" description="Major facilitator superfamily (MFS) profile" evidence="9">
    <location>
        <begin position="1"/>
        <end position="258"/>
    </location>
</feature>
<feature type="transmembrane region" description="Helical" evidence="8">
    <location>
        <begin position="144"/>
        <end position="164"/>
    </location>
</feature>
<keyword evidence="5" id="KW-0769">Symport</keyword>
<evidence type="ECO:0000259" key="9">
    <source>
        <dbReference type="PROSITE" id="PS50850"/>
    </source>
</evidence>
<dbReference type="InterPro" id="IPR036259">
    <property type="entry name" value="MFS_trans_sf"/>
</dbReference>
<sequence>GSLGTLAGTILAALLASQLTHTDMTAYGWRIPFLLGGLIGLFAIIMRTRMTETPVFTTTTTAPRTPIRRQFFAHPALLLRVIGLTAGGTITFYLWSVAAAPFAIQQRGTNPAGALWAATAALVLFILVLPLWGALSDRIGRRPVLIISWVLLAALTFPLAALIQGQAWQLLAAMGVALVLVAGTVSIIPALFAEMFPTGIRAVGFGVPYSLAVALFGGTAPYLQAFFDQRQSTSLFYWWVILLIAASVVTALFSPETRGRDLTAVESTMVRAGTARS</sequence>
<feature type="non-terminal residue" evidence="10">
    <location>
        <position position="1"/>
    </location>
</feature>
<dbReference type="InterPro" id="IPR051084">
    <property type="entry name" value="H+-coupled_symporters"/>
</dbReference>
<feature type="transmembrane region" description="Helical" evidence="8">
    <location>
        <begin position="26"/>
        <end position="46"/>
    </location>
</feature>
<proteinExistence type="predicted"/>
<evidence type="ECO:0000313" key="11">
    <source>
        <dbReference type="Proteomes" id="UP001299970"/>
    </source>
</evidence>
<comment type="subcellular location">
    <subcellularLocation>
        <location evidence="1">Cell membrane</location>
        <topology evidence="1">Multi-pass membrane protein</topology>
    </subcellularLocation>
</comment>
<dbReference type="EMBL" id="JAKXMK010000035">
    <property type="protein sequence ID" value="MCH6170695.1"/>
    <property type="molecule type" value="Genomic_DNA"/>
</dbReference>
<evidence type="ECO:0000256" key="3">
    <source>
        <dbReference type="ARBA" id="ARBA00022475"/>
    </source>
</evidence>
<evidence type="ECO:0000313" key="10">
    <source>
        <dbReference type="EMBL" id="MCH6170695.1"/>
    </source>
</evidence>
<keyword evidence="6 8" id="KW-1133">Transmembrane helix</keyword>
<dbReference type="PANTHER" id="PTHR43528">
    <property type="entry name" value="ALPHA-KETOGLUTARATE PERMEASE"/>
    <property type="match status" value="1"/>
</dbReference>
<dbReference type="RefSeq" id="WP_241041498.1">
    <property type="nucleotide sequence ID" value="NZ_JAKXMK010000035.1"/>
</dbReference>
<evidence type="ECO:0000256" key="2">
    <source>
        <dbReference type="ARBA" id="ARBA00022448"/>
    </source>
</evidence>
<dbReference type="InterPro" id="IPR020846">
    <property type="entry name" value="MFS_dom"/>
</dbReference>
<organism evidence="10 11">
    <name type="scientific">Pseudonocardia alaniniphila</name>
    <dbReference type="NCBI Taxonomy" id="75291"/>
    <lineage>
        <taxon>Bacteria</taxon>
        <taxon>Bacillati</taxon>
        <taxon>Actinomycetota</taxon>
        <taxon>Actinomycetes</taxon>
        <taxon>Pseudonocardiales</taxon>
        <taxon>Pseudonocardiaceae</taxon>
        <taxon>Pseudonocardia</taxon>
    </lineage>
</organism>
<feature type="transmembrane region" description="Helical" evidence="8">
    <location>
        <begin position="115"/>
        <end position="132"/>
    </location>
</feature>
<protein>
    <submittedName>
        <fullName evidence="10">MFS transporter</fullName>
    </submittedName>
</protein>
<evidence type="ECO:0000256" key="4">
    <source>
        <dbReference type="ARBA" id="ARBA00022692"/>
    </source>
</evidence>
<keyword evidence="7 8" id="KW-0472">Membrane</keyword>
<evidence type="ECO:0000256" key="8">
    <source>
        <dbReference type="SAM" id="Phobius"/>
    </source>
</evidence>
<evidence type="ECO:0000256" key="7">
    <source>
        <dbReference type="ARBA" id="ARBA00023136"/>
    </source>
</evidence>